<gene>
    <name evidence="1" type="ORF">CCR75_003125</name>
</gene>
<comment type="caution">
    <text evidence="1">The sequence shown here is derived from an EMBL/GenBank/DDBJ whole genome shotgun (WGS) entry which is preliminary data.</text>
</comment>
<proteinExistence type="predicted"/>
<dbReference type="EMBL" id="SHOA02000014">
    <property type="protein sequence ID" value="TDH66855.1"/>
    <property type="molecule type" value="Genomic_DNA"/>
</dbReference>
<keyword evidence="2" id="KW-1185">Reference proteome</keyword>
<dbReference type="KEGG" id="blac:94346893"/>
<evidence type="ECO:0000313" key="2">
    <source>
        <dbReference type="Proteomes" id="UP000294530"/>
    </source>
</evidence>
<dbReference type="RefSeq" id="XP_067816354.1">
    <property type="nucleotide sequence ID" value="XM_067961222.1"/>
</dbReference>
<sequence>MLEIVSRRRSHKYARNRRVLLFLRKDATSECSVTTDPATELNSVYPGSSCPQIRWRTEKMYVRASDMQRPSALSVIASKPVLA</sequence>
<name>A0A976ICU4_BRELC</name>
<evidence type="ECO:0000313" key="1">
    <source>
        <dbReference type="EMBL" id="TDH66855.1"/>
    </source>
</evidence>
<reference evidence="1 2" key="1">
    <citation type="journal article" date="2021" name="Genome Biol.">
        <title>AFLAP: assembly-free linkage analysis pipeline using k-mers from genome sequencing data.</title>
        <authorList>
            <person name="Fletcher K."/>
            <person name="Zhang L."/>
            <person name="Gil J."/>
            <person name="Han R."/>
            <person name="Cavanaugh K."/>
            <person name="Michelmore R."/>
        </authorList>
    </citation>
    <scope>NUCLEOTIDE SEQUENCE [LARGE SCALE GENOMIC DNA]</scope>
    <source>
        <strain evidence="1 2">SF5</strain>
    </source>
</reference>
<organism evidence="1 2">
    <name type="scientific">Bremia lactucae</name>
    <name type="common">Lettuce downy mildew</name>
    <dbReference type="NCBI Taxonomy" id="4779"/>
    <lineage>
        <taxon>Eukaryota</taxon>
        <taxon>Sar</taxon>
        <taxon>Stramenopiles</taxon>
        <taxon>Oomycota</taxon>
        <taxon>Peronosporomycetes</taxon>
        <taxon>Peronosporales</taxon>
        <taxon>Peronosporaceae</taxon>
        <taxon>Bremia</taxon>
    </lineage>
</organism>
<protein>
    <submittedName>
        <fullName evidence="1">Uncharacterized protein</fullName>
    </submittedName>
</protein>
<accession>A0A976ICU4</accession>
<dbReference type="Proteomes" id="UP000294530">
    <property type="component" value="Unassembled WGS sequence"/>
</dbReference>
<dbReference type="GeneID" id="94346893"/>
<dbReference type="AlphaFoldDB" id="A0A976ICU4"/>